<keyword evidence="4" id="KW-0472">Membrane</keyword>
<dbReference type="Pfam" id="PF13492">
    <property type="entry name" value="GAF_3"/>
    <property type="match status" value="1"/>
</dbReference>
<dbReference type="Gene3D" id="3.30.450.40">
    <property type="match status" value="1"/>
</dbReference>
<dbReference type="SUPFAM" id="SSF55073">
    <property type="entry name" value="Nucleotide cyclase"/>
    <property type="match status" value="1"/>
</dbReference>
<dbReference type="EC" id="2.7.7.65" evidence="2"/>
<dbReference type="InterPro" id="IPR003018">
    <property type="entry name" value="GAF"/>
</dbReference>
<sequence>MDDSKKRNQDSLFTYSTSRFSKFLLYFIFIPALALVLIISISSYRQVDKLVEANSWVTHTYEVIQSVDQVLFSIVNINSLQRGYLISGDDQFISSIDKIKSGLKQNFDNLFELTKDNPPQKERIAHFIDLINQRLSQLNQTIQLKMNNKLNTQEGMDFFRQEADLSNQIKDAGQEIKSVELVLLNGRNDIVLANANFANFIIICGSIVSIVGLILAFILANKELSRSLKAERDRKYVGTQLRSILESATDMIAAVDNNHCYLIFNEAYQREFKRLFGRHITIGMNIDAAFADISSAKSKLVEIWKESLKGGEFVRNIEFEAHKQHNVYEITSSLIKNENNEISGAVHIIRNITKQIAEQIELKESYEKLNAGMLALQDKNEQITLLVEMSDIMLACSSQDELSHVMTKYCQRMLNFASGYLYVMHPSKNYLEIATTWGTPNDQGNTFSPDECWAIRLGRVHHVRPSHNELICNHVHITNEQNTVYLCVPLMAQNDIYGLLYLEITQETPVAFSENQQLFINAFSELTALAFANVRLRENLRYQSMRDPLTGLYNRRYLEDFLLKQIHQAERTKSPLSVLMLDLDHFKKINDTYGHDAGDAALKELGKVLQDDIRVGDIAARYGGEEFLVVFYSTDAETIKTRAESIRHEISRLQIKYGAQVVGPITASIGISVFPTHGRTPEELIESADKALYFAKANGRNQVVLFSDLEKKKYRGNGKRNEYNKSSDNKLM</sequence>
<evidence type="ECO:0000313" key="7">
    <source>
        <dbReference type="Proteomes" id="UP000054926"/>
    </source>
</evidence>
<dbReference type="AlphaFoldDB" id="A0A0W0ZK58"/>
<dbReference type="InterPro" id="IPR029787">
    <property type="entry name" value="Nucleotide_cyclase"/>
</dbReference>
<feature type="domain" description="GGDEF" evidence="5">
    <location>
        <begin position="574"/>
        <end position="708"/>
    </location>
</feature>
<dbReference type="NCBIfam" id="TIGR00254">
    <property type="entry name" value="GGDEF"/>
    <property type="match status" value="1"/>
</dbReference>
<evidence type="ECO:0000313" key="6">
    <source>
        <dbReference type="EMBL" id="KTD69441.1"/>
    </source>
</evidence>
<dbReference type="CDD" id="cd19410">
    <property type="entry name" value="HK9-like_sensor"/>
    <property type="match status" value="1"/>
</dbReference>
<dbReference type="CDD" id="cd01949">
    <property type="entry name" value="GGDEF"/>
    <property type="match status" value="1"/>
</dbReference>
<dbReference type="OrthoDB" id="9803824at2"/>
<proteinExistence type="predicted"/>
<name>A0A0W0ZK58_9GAMM</name>
<dbReference type="InterPro" id="IPR043128">
    <property type="entry name" value="Rev_trsase/Diguanyl_cyclase"/>
</dbReference>
<evidence type="ECO:0000259" key="5">
    <source>
        <dbReference type="PROSITE" id="PS50887"/>
    </source>
</evidence>
<dbReference type="GO" id="GO:0005886">
    <property type="term" value="C:plasma membrane"/>
    <property type="evidence" value="ECO:0007669"/>
    <property type="project" value="TreeGrafter"/>
</dbReference>
<dbReference type="SUPFAM" id="SSF55781">
    <property type="entry name" value="GAF domain-like"/>
    <property type="match status" value="1"/>
</dbReference>
<dbReference type="InterPro" id="IPR000160">
    <property type="entry name" value="GGDEF_dom"/>
</dbReference>
<comment type="caution">
    <text evidence="6">The sequence shown here is derived from an EMBL/GenBank/DDBJ whole genome shotgun (WGS) entry which is preliminary data.</text>
</comment>
<dbReference type="PATRIC" id="fig|947033.5.peg.2756"/>
<comment type="catalytic activity">
    <reaction evidence="3">
        <text>2 GTP = 3',3'-c-di-GMP + 2 diphosphate</text>
        <dbReference type="Rhea" id="RHEA:24898"/>
        <dbReference type="ChEBI" id="CHEBI:33019"/>
        <dbReference type="ChEBI" id="CHEBI:37565"/>
        <dbReference type="ChEBI" id="CHEBI:58805"/>
        <dbReference type="EC" id="2.7.7.65"/>
    </reaction>
</comment>
<feature type="transmembrane region" description="Helical" evidence="4">
    <location>
        <begin position="23"/>
        <end position="44"/>
    </location>
</feature>
<dbReference type="Proteomes" id="UP000054926">
    <property type="component" value="Unassembled WGS sequence"/>
</dbReference>
<evidence type="ECO:0000256" key="2">
    <source>
        <dbReference type="ARBA" id="ARBA00012528"/>
    </source>
</evidence>
<gene>
    <name evidence="6" type="ORF">Lste_2599</name>
</gene>
<dbReference type="GO" id="GO:0052621">
    <property type="term" value="F:diguanylate cyclase activity"/>
    <property type="evidence" value="ECO:0007669"/>
    <property type="project" value="UniProtKB-EC"/>
</dbReference>
<organism evidence="6 7">
    <name type="scientific">Legionella steelei</name>
    <dbReference type="NCBI Taxonomy" id="947033"/>
    <lineage>
        <taxon>Bacteria</taxon>
        <taxon>Pseudomonadati</taxon>
        <taxon>Pseudomonadota</taxon>
        <taxon>Gammaproteobacteria</taxon>
        <taxon>Legionellales</taxon>
        <taxon>Legionellaceae</taxon>
        <taxon>Legionella</taxon>
    </lineage>
</organism>
<dbReference type="InterPro" id="IPR007891">
    <property type="entry name" value="CHASE3"/>
</dbReference>
<accession>A0A0W0ZK58</accession>
<dbReference type="Pfam" id="PF05227">
    <property type="entry name" value="CHASE3"/>
    <property type="match status" value="1"/>
</dbReference>
<keyword evidence="4" id="KW-0812">Transmembrane</keyword>
<dbReference type="SMART" id="SM00267">
    <property type="entry name" value="GGDEF"/>
    <property type="match status" value="1"/>
</dbReference>
<dbReference type="EMBL" id="LNYY01000019">
    <property type="protein sequence ID" value="KTD69441.1"/>
    <property type="molecule type" value="Genomic_DNA"/>
</dbReference>
<dbReference type="FunFam" id="3.30.70.270:FF:000001">
    <property type="entry name" value="Diguanylate cyclase domain protein"/>
    <property type="match status" value="1"/>
</dbReference>
<comment type="cofactor">
    <cofactor evidence="1">
        <name>Mg(2+)</name>
        <dbReference type="ChEBI" id="CHEBI:18420"/>
    </cofactor>
</comment>
<dbReference type="GO" id="GO:1902201">
    <property type="term" value="P:negative regulation of bacterial-type flagellum-dependent cell motility"/>
    <property type="evidence" value="ECO:0007669"/>
    <property type="project" value="TreeGrafter"/>
</dbReference>
<reference evidence="6 7" key="1">
    <citation type="submission" date="2015-11" db="EMBL/GenBank/DDBJ databases">
        <title>Genomic analysis of 38 Legionella species identifies large and diverse effector repertoires.</title>
        <authorList>
            <person name="Burstein D."/>
            <person name="Amaro F."/>
            <person name="Zusman T."/>
            <person name="Lifshitz Z."/>
            <person name="Cohen O."/>
            <person name="Gilbert J.A."/>
            <person name="Pupko T."/>
            <person name="Shuman H.A."/>
            <person name="Segal G."/>
        </authorList>
    </citation>
    <scope>NUCLEOTIDE SEQUENCE [LARGE SCALE GENOMIC DNA]</scope>
    <source>
        <strain evidence="6 7">IMVS3376</strain>
    </source>
</reference>
<feature type="transmembrane region" description="Helical" evidence="4">
    <location>
        <begin position="197"/>
        <end position="220"/>
    </location>
</feature>
<dbReference type="PANTHER" id="PTHR45138:SF9">
    <property type="entry name" value="DIGUANYLATE CYCLASE DGCM-RELATED"/>
    <property type="match status" value="1"/>
</dbReference>
<dbReference type="GO" id="GO:0043709">
    <property type="term" value="P:cell adhesion involved in single-species biofilm formation"/>
    <property type="evidence" value="ECO:0007669"/>
    <property type="project" value="TreeGrafter"/>
</dbReference>
<dbReference type="PROSITE" id="PS50887">
    <property type="entry name" value="GGDEF"/>
    <property type="match status" value="1"/>
</dbReference>
<dbReference type="Pfam" id="PF00990">
    <property type="entry name" value="GGDEF"/>
    <property type="match status" value="1"/>
</dbReference>
<dbReference type="RefSeq" id="WP_058511382.1">
    <property type="nucleotide sequence ID" value="NZ_LNYY01000019.1"/>
</dbReference>
<dbReference type="InterPro" id="IPR035965">
    <property type="entry name" value="PAS-like_dom_sf"/>
</dbReference>
<dbReference type="SMART" id="SM00065">
    <property type="entry name" value="GAF"/>
    <property type="match status" value="1"/>
</dbReference>
<evidence type="ECO:0000256" key="3">
    <source>
        <dbReference type="ARBA" id="ARBA00034247"/>
    </source>
</evidence>
<dbReference type="InterPro" id="IPR029016">
    <property type="entry name" value="GAF-like_dom_sf"/>
</dbReference>
<dbReference type="InterPro" id="IPR050469">
    <property type="entry name" value="Diguanylate_Cyclase"/>
</dbReference>
<dbReference type="Gene3D" id="3.30.70.270">
    <property type="match status" value="1"/>
</dbReference>
<dbReference type="PANTHER" id="PTHR45138">
    <property type="entry name" value="REGULATORY COMPONENTS OF SENSORY TRANSDUCTION SYSTEM"/>
    <property type="match status" value="1"/>
</dbReference>
<evidence type="ECO:0000256" key="1">
    <source>
        <dbReference type="ARBA" id="ARBA00001946"/>
    </source>
</evidence>
<dbReference type="Gene3D" id="3.30.450.20">
    <property type="entry name" value="PAS domain"/>
    <property type="match status" value="1"/>
</dbReference>
<keyword evidence="4" id="KW-1133">Transmembrane helix</keyword>
<keyword evidence="7" id="KW-1185">Reference proteome</keyword>
<protein>
    <recommendedName>
        <fullName evidence="2">diguanylate cyclase</fullName>
        <ecNumber evidence="2">2.7.7.65</ecNumber>
    </recommendedName>
</protein>
<dbReference type="SUPFAM" id="SSF55785">
    <property type="entry name" value="PYP-like sensor domain (PAS domain)"/>
    <property type="match status" value="1"/>
</dbReference>
<evidence type="ECO:0000256" key="4">
    <source>
        <dbReference type="SAM" id="Phobius"/>
    </source>
</evidence>
<dbReference type="STRING" id="947033.Lste_2599"/>